<organism evidence="10 11">
    <name type="scientific">Myroides phaeus</name>
    <dbReference type="NCBI Taxonomy" id="702745"/>
    <lineage>
        <taxon>Bacteria</taxon>
        <taxon>Pseudomonadati</taxon>
        <taxon>Bacteroidota</taxon>
        <taxon>Flavobacteriia</taxon>
        <taxon>Flavobacteriales</taxon>
        <taxon>Flavobacteriaceae</taxon>
        <taxon>Myroides</taxon>
    </lineage>
</organism>
<feature type="domain" description="Secretion system C-terminal sorting" evidence="9">
    <location>
        <begin position="586"/>
        <end position="654"/>
    </location>
</feature>
<dbReference type="InterPro" id="IPR026444">
    <property type="entry name" value="Secre_tail"/>
</dbReference>
<dbReference type="InterPro" id="IPR034058">
    <property type="entry name" value="TagA/B/C/D_pept_dom"/>
</dbReference>
<gene>
    <name evidence="10" type="ORF">SAMN05421818_107102</name>
</gene>
<dbReference type="PANTHER" id="PTHR43399">
    <property type="entry name" value="SUBTILISIN-RELATED"/>
    <property type="match status" value="1"/>
</dbReference>
<keyword evidence="3 7" id="KW-0732">Signal</keyword>
<dbReference type="Pfam" id="PF00082">
    <property type="entry name" value="Peptidase_S8"/>
    <property type="match status" value="1"/>
</dbReference>
<dbReference type="EMBL" id="FNDQ01000007">
    <property type="protein sequence ID" value="SDH58979.1"/>
    <property type="molecule type" value="Genomic_DNA"/>
</dbReference>
<dbReference type="InterPro" id="IPR036852">
    <property type="entry name" value="Peptidase_S8/S53_dom_sf"/>
</dbReference>
<evidence type="ECO:0000313" key="10">
    <source>
        <dbReference type="EMBL" id="SDH58979.1"/>
    </source>
</evidence>
<dbReference type="GO" id="GO:0006508">
    <property type="term" value="P:proteolysis"/>
    <property type="evidence" value="ECO:0007669"/>
    <property type="project" value="UniProtKB-KW"/>
</dbReference>
<dbReference type="PROSITE" id="PS00138">
    <property type="entry name" value="SUBTILASE_SER"/>
    <property type="match status" value="1"/>
</dbReference>
<evidence type="ECO:0000256" key="7">
    <source>
        <dbReference type="SAM" id="SignalP"/>
    </source>
</evidence>
<evidence type="ECO:0000256" key="3">
    <source>
        <dbReference type="ARBA" id="ARBA00022729"/>
    </source>
</evidence>
<feature type="domain" description="Peptidase S8/S53" evidence="8">
    <location>
        <begin position="158"/>
        <end position="417"/>
    </location>
</feature>
<feature type="signal peptide" evidence="7">
    <location>
        <begin position="1"/>
        <end position="19"/>
    </location>
</feature>
<reference evidence="11" key="1">
    <citation type="submission" date="2016-10" db="EMBL/GenBank/DDBJ databases">
        <authorList>
            <person name="Varghese N."/>
            <person name="Submissions S."/>
        </authorList>
    </citation>
    <scope>NUCLEOTIDE SEQUENCE [LARGE SCALE GENOMIC DNA]</scope>
    <source>
        <strain evidence="11">DSM 23313</strain>
    </source>
</reference>
<proteinExistence type="inferred from homology"/>
<evidence type="ECO:0000256" key="2">
    <source>
        <dbReference type="ARBA" id="ARBA00022670"/>
    </source>
</evidence>
<dbReference type="SUPFAM" id="SSF52743">
    <property type="entry name" value="Subtilisin-like"/>
    <property type="match status" value="1"/>
</dbReference>
<evidence type="ECO:0000259" key="9">
    <source>
        <dbReference type="Pfam" id="PF18962"/>
    </source>
</evidence>
<keyword evidence="4 6" id="KW-0378">Hydrolase</keyword>
<feature type="active site" description="Charge relay system" evidence="6">
    <location>
        <position position="364"/>
    </location>
</feature>
<evidence type="ECO:0000256" key="4">
    <source>
        <dbReference type="ARBA" id="ARBA00022801"/>
    </source>
</evidence>
<name>A0A1G8DN93_9FLAO</name>
<dbReference type="GO" id="GO:0004252">
    <property type="term" value="F:serine-type endopeptidase activity"/>
    <property type="evidence" value="ECO:0007669"/>
    <property type="project" value="UniProtKB-UniRule"/>
</dbReference>
<dbReference type="CDD" id="cd04842">
    <property type="entry name" value="Peptidases_S8_Kp43_protease"/>
    <property type="match status" value="1"/>
</dbReference>
<dbReference type="Proteomes" id="UP000243588">
    <property type="component" value="Unassembled WGS sequence"/>
</dbReference>
<dbReference type="InterPro" id="IPR023828">
    <property type="entry name" value="Peptidase_S8_Ser-AS"/>
</dbReference>
<dbReference type="PANTHER" id="PTHR43399:SF4">
    <property type="entry name" value="CELL WALL-ASSOCIATED PROTEASE"/>
    <property type="match status" value="1"/>
</dbReference>
<feature type="active site" description="Charge relay system" evidence="6">
    <location>
        <position position="170"/>
    </location>
</feature>
<keyword evidence="5 6" id="KW-0720">Serine protease</keyword>
<dbReference type="Gene3D" id="3.40.50.200">
    <property type="entry name" value="Peptidase S8/S53 domain"/>
    <property type="match status" value="1"/>
</dbReference>
<evidence type="ECO:0000256" key="5">
    <source>
        <dbReference type="ARBA" id="ARBA00022825"/>
    </source>
</evidence>
<keyword evidence="2 6" id="KW-0645">Protease</keyword>
<dbReference type="InterPro" id="IPR015500">
    <property type="entry name" value="Peptidase_S8_subtilisin-rel"/>
</dbReference>
<evidence type="ECO:0000313" key="11">
    <source>
        <dbReference type="Proteomes" id="UP000243588"/>
    </source>
</evidence>
<dbReference type="AlphaFoldDB" id="A0A1G8DN93"/>
<dbReference type="STRING" id="702745.SAMN05421818_107102"/>
<feature type="active site" description="Charge relay system" evidence="6">
    <location>
        <position position="125"/>
    </location>
</feature>
<evidence type="ECO:0000256" key="6">
    <source>
        <dbReference type="PROSITE-ProRule" id="PRU01240"/>
    </source>
</evidence>
<sequence>MKRIHSILFISFFTLSVSAQNVNVRKELTASYDKEQGELLLSQFQREYEIEREGVRLFLNNSKKEERGVFADGRVFQIKRIDESGLPLYYTTSNLESRRINQVDAIKEDLGVTLDGRNMIVGVWDGQVALDVHREFVVNGVSEVKLGDPISSLEKMTEKELKTNQKSRNHATHVVGTIKAKGVFNKAKGIAPNAKVVSFDWINDASEMAKMAKEGLLVSNHSYGIAAVDEDLVPLVPVSYFGVYNKEASKFDKVAYTYPYFQSVVSAGNDRLEFDLVNESKYGNDLLLGTANAKNVIVVAATGINDVGANEVADFSSFGPSCDFRIKPDIAANGVHVISSGYANPEPLTAEPSVVRYAKMSGTSMATPVVSGILTLWQQWAIENRQFPYKAATMKGIMVHSADYLTRKSPDNQIGWGVINAKKGVDLMINSLGKKAMIEERLLLNEGEFIQKFRLIENTNKLIVTLVWTDVEQDSPHYDFRTNRQAKALVNDLDLRVYKDGVVYLPWLLNKNYSDLRAVKGDNDVDNVEKIEIDNAEVGEYEIVVSHKGKLHTGLQDFSLLVSNDEMEGIYGEVAMPIVSENDFIIWPNPVEDIFNIEITKDKIFKFSQVDIYDLSNKLVKSVNVRATNRAVIDISELASGIYLMNIDAAGEKVRFKLAKK</sequence>
<protein>
    <submittedName>
        <fullName evidence="10">Por secretion system C-terminal sorting domain-containing protein</fullName>
    </submittedName>
</protein>
<comment type="similarity">
    <text evidence="1 6">Belongs to the peptidase S8 family.</text>
</comment>
<accession>A0A1G8DN93</accession>
<dbReference type="InterPro" id="IPR008979">
    <property type="entry name" value="Galactose-bd-like_sf"/>
</dbReference>
<dbReference type="NCBIfam" id="TIGR04183">
    <property type="entry name" value="Por_Secre_tail"/>
    <property type="match status" value="1"/>
</dbReference>
<dbReference type="PROSITE" id="PS51892">
    <property type="entry name" value="SUBTILASE"/>
    <property type="match status" value="1"/>
</dbReference>
<dbReference type="Pfam" id="PF18962">
    <property type="entry name" value="Por_Secre_tail"/>
    <property type="match status" value="1"/>
</dbReference>
<dbReference type="RefSeq" id="WP_090407356.1">
    <property type="nucleotide sequence ID" value="NZ_FNDQ01000007.1"/>
</dbReference>
<evidence type="ECO:0000259" key="8">
    <source>
        <dbReference type="Pfam" id="PF00082"/>
    </source>
</evidence>
<keyword evidence="11" id="KW-1185">Reference proteome</keyword>
<dbReference type="Gene3D" id="2.60.120.380">
    <property type="match status" value="1"/>
</dbReference>
<feature type="chain" id="PRO_5017464078" evidence="7">
    <location>
        <begin position="20"/>
        <end position="661"/>
    </location>
</feature>
<dbReference type="SUPFAM" id="SSF49785">
    <property type="entry name" value="Galactose-binding domain-like"/>
    <property type="match status" value="1"/>
</dbReference>
<dbReference type="PRINTS" id="PR00723">
    <property type="entry name" value="SUBTILISIN"/>
</dbReference>
<dbReference type="InterPro" id="IPR000209">
    <property type="entry name" value="Peptidase_S8/S53_dom"/>
</dbReference>
<dbReference type="InterPro" id="IPR051048">
    <property type="entry name" value="Peptidase_S8/S53_subtilisin"/>
</dbReference>
<evidence type="ECO:0000256" key="1">
    <source>
        <dbReference type="ARBA" id="ARBA00011073"/>
    </source>
</evidence>